<name>A0A0F9ISG5_9ZZZZ</name>
<dbReference type="AlphaFoldDB" id="A0A0F9ISG5"/>
<comment type="caution">
    <text evidence="1">The sequence shown here is derived from an EMBL/GenBank/DDBJ whole genome shotgun (WGS) entry which is preliminary data.</text>
</comment>
<sequence>MGATEIEKILEDLDNLHKRMEKWLEEQKNQKPIVPIPHTPIGPIPFTPVVPNPIVSKCPLCEIEIHQVMGYYCSRPNCPTGLGGPSCTGQIGHSAITIGKPIC</sequence>
<evidence type="ECO:0000313" key="1">
    <source>
        <dbReference type="EMBL" id="KKM60289.1"/>
    </source>
</evidence>
<gene>
    <name evidence="1" type="ORF">LCGC14_1543340</name>
</gene>
<protein>
    <submittedName>
        <fullName evidence="1">Uncharacterized protein</fullName>
    </submittedName>
</protein>
<organism evidence="1">
    <name type="scientific">marine sediment metagenome</name>
    <dbReference type="NCBI Taxonomy" id="412755"/>
    <lineage>
        <taxon>unclassified sequences</taxon>
        <taxon>metagenomes</taxon>
        <taxon>ecological metagenomes</taxon>
    </lineage>
</organism>
<dbReference type="EMBL" id="LAZR01011707">
    <property type="protein sequence ID" value="KKM60289.1"/>
    <property type="molecule type" value="Genomic_DNA"/>
</dbReference>
<reference evidence="1" key="1">
    <citation type="journal article" date="2015" name="Nature">
        <title>Complex archaea that bridge the gap between prokaryotes and eukaryotes.</title>
        <authorList>
            <person name="Spang A."/>
            <person name="Saw J.H."/>
            <person name="Jorgensen S.L."/>
            <person name="Zaremba-Niedzwiedzka K."/>
            <person name="Martijn J."/>
            <person name="Lind A.E."/>
            <person name="van Eijk R."/>
            <person name="Schleper C."/>
            <person name="Guy L."/>
            <person name="Ettema T.J."/>
        </authorList>
    </citation>
    <scope>NUCLEOTIDE SEQUENCE</scope>
</reference>
<accession>A0A0F9ISG5</accession>
<proteinExistence type="predicted"/>